<dbReference type="EMBL" id="JACCKX010000001">
    <property type="protein sequence ID" value="NZA00939.1"/>
    <property type="molecule type" value="Genomic_DNA"/>
</dbReference>
<protein>
    <submittedName>
        <fullName evidence="3">Histidine kinase</fullName>
    </submittedName>
</protein>
<feature type="transmembrane region" description="Helical" evidence="1">
    <location>
        <begin position="12"/>
        <end position="33"/>
    </location>
</feature>
<proteinExistence type="predicted"/>
<keyword evidence="3" id="KW-0418">Kinase</keyword>
<comment type="caution">
    <text evidence="3">The sequence shown here is derived from an EMBL/GenBank/DDBJ whole genome shotgun (WGS) entry which is preliminary data.</text>
</comment>
<reference evidence="3 4" key="1">
    <citation type="submission" date="2020-07" db="EMBL/GenBank/DDBJ databases">
        <authorList>
            <person name="Maaloum M."/>
        </authorList>
    </citation>
    <scope>NUCLEOTIDE SEQUENCE [LARGE SCALE GENOMIC DNA]</scope>
    <source>
        <strain evidence="3 4">GCS-AN-3</strain>
    </source>
</reference>
<organism evidence="3 4">
    <name type="scientific">Ottowia beijingensis</name>
    <dbReference type="NCBI Taxonomy" id="1207057"/>
    <lineage>
        <taxon>Bacteria</taxon>
        <taxon>Pseudomonadati</taxon>
        <taxon>Pseudomonadota</taxon>
        <taxon>Betaproteobacteria</taxon>
        <taxon>Burkholderiales</taxon>
        <taxon>Comamonadaceae</taxon>
        <taxon>Ottowia</taxon>
    </lineage>
</organism>
<dbReference type="PANTHER" id="PTHR34220">
    <property type="entry name" value="SENSOR HISTIDINE KINASE YPDA"/>
    <property type="match status" value="1"/>
</dbReference>
<dbReference type="InterPro" id="IPR036890">
    <property type="entry name" value="HATPase_C_sf"/>
</dbReference>
<evidence type="ECO:0000313" key="4">
    <source>
        <dbReference type="Proteomes" id="UP000589716"/>
    </source>
</evidence>
<keyword evidence="1" id="KW-0812">Transmembrane</keyword>
<accession>A0A853IXF1</accession>
<dbReference type="Gene3D" id="3.30.565.10">
    <property type="entry name" value="Histidine kinase-like ATPase, C-terminal domain"/>
    <property type="match status" value="1"/>
</dbReference>
<dbReference type="PANTHER" id="PTHR34220:SF9">
    <property type="entry name" value="SIGNAL TRANSDUCTION HISTIDINE KINASE INTERNAL REGION DOMAIN-CONTAINING PROTEIN"/>
    <property type="match status" value="1"/>
</dbReference>
<dbReference type="SUPFAM" id="SSF55874">
    <property type="entry name" value="ATPase domain of HSP90 chaperone/DNA topoisomerase II/histidine kinase"/>
    <property type="match status" value="1"/>
</dbReference>
<dbReference type="RefSeq" id="WP_180549467.1">
    <property type="nucleotide sequence ID" value="NZ_JACCKX010000001.1"/>
</dbReference>
<dbReference type="InterPro" id="IPR050640">
    <property type="entry name" value="Bact_2-comp_sensor_kinase"/>
</dbReference>
<sequence>MHPFWRDTLRHGLQVLAFCCVIAVFTTMMWPGSGYARQLVHSISIGMITWAVIEFGRLLVPAQHCHRNPDTGGHGWPRGWRGVALTAAGIAAGFFGGTRLARLLLGDVTEYPQRDLVLGLLVTVAAGTVASFYFHARGQAAALQASRAAAERDATEARLRLLQSQLEPHMLFNTLANLRALIGVDPPAAQRMVDRLNDYLRATLDASRATTHPLSAEFERLRDYLDLMAIRMGPRLAASFDLPEALRDLPVPPLILQPLVENAIRHGLEPQVAGGRIDVRAERVGDTLRLTVADTGAGFDATHVREGRFGMAQVIERVASSTGGRGVVHVQSAPGAGTTVALELPIDQASA</sequence>
<dbReference type="InterPro" id="IPR010559">
    <property type="entry name" value="Sig_transdc_His_kin_internal"/>
</dbReference>
<dbReference type="InterPro" id="IPR003594">
    <property type="entry name" value="HATPase_dom"/>
</dbReference>
<feature type="transmembrane region" description="Helical" evidence="1">
    <location>
        <begin position="80"/>
        <end position="96"/>
    </location>
</feature>
<dbReference type="GO" id="GO:0016020">
    <property type="term" value="C:membrane"/>
    <property type="evidence" value="ECO:0007669"/>
    <property type="project" value="InterPro"/>
</dbReference>
<dbReference type="Pfam" id="PF06580">
    <property type="entry name" value="His_kinase"/>
    <property type="match status" value="1"/>
</dbReference>
<keyword evidence="1" id="KW-0472">Membrane</keyword>
<dbReference type="InterPro" id="IPR005467">
    <property type="entry name" value="His_kinase_dom"/>
</dbReference>
<feature type="transmembrane region" description="Helical" evidence="1">
    <location>
        <begin position="116"/>
        <end position="134"/>
    </location>
</feature>
<gene>
    <name evidence="3" type="ORF">H0I39_02590</name>
</gene>
<dbReference type="Proteomes" id="UP000589716">
    <property type="component" value="Unassembled WGS sequence"/>
</dbReference>
<evidence type="ECO:0000256" key="1">
    <source>
        <dbReference type="SAM" id="Phobius"/>
    </source>
</evidence>
<dbReference type="PROSITE" id="PS50109">
    <property type="entry name" value="HIS_KIN"/>
    <property type="match status" value="1"/>
</dbReference>
<keyword evidence="1" id="KW-1133">Transmembrane helix</keyword>
<evidence type="ECO:0000313" key="3">
    <source>
        <dbReference type="EMBL" id="NZA00939.1"/>
    </source>
</evidence>
<evidence type="ECO:0000259" key="2">
    <source>
        <dbReference type="PROSITE" id="PS50109"/>
    </source>
</evidence>
<dbReference type="Pfam" id="PF02518">
    <property type="entry name" value="HATPase_c"/>
    <property type="match status" value="1"/>
</dbReference>
<name>A0A853IXF1_9BURK</name>
<dbReference type="AlphaFoldDB" id="A0A853IXF1"/>
<feature type="domain" description="Histidine kinase" evidence="2">
    <location>
        <begin position="255"/>
        <end position="348"/>
    </location>
</feature>
<keyword evidence="3" id="KW-0808">Transferase</keyword>
<dbReference type="GO" id="GO:0000155">
    <property type="term" value="F:phosphorelay sensor kinase activity"/>
    <property type="evidence" value="ECO:0007669"/>
    <property type="project" value="InterPro"/>
</dbReference>
<feature type="transmembrane region" description="Helical" evidence="1">
    <location>
        <begin position="39"/>
        <end position="60"/>
    </location>
</feature>
<keyword evidence="4" id="KW-1185">Reference proteome</keyword>